<feature type="compositionally biased region" description="Basic and acidic residues" evidence="2">
    <location>
        <begin position="327"/>
        <end position="354"/>
    </location>
</feature>
<organism evidence="4 5">
    <name type="scientific">Glossina austeni</name>
    <name type="common">Savannah tsetse fly</name>
    <dbReference type="NCBI Taxonomy" id="7395"/>
    <lineage>
        <taxon>Eukaryota</taxon>
        <taxon>Metazoa</taxon>
        <taxon>Ecdysozoa</taxon>
        <taxon>Arthropoda</taxon>
        <taxon>Hexapoda</taxon>
        <taxon>Insecta</taxon>
        <taxon>Pterygota</taxon>
        <taxon>Neoptera</taxon>
        <taxon>Endopterygota</taxon>
        <taxon>Diptera</taxon>
        <taxon>Brachycera</taxon>
        <taxon>Muscomorpha</taxon>
        <taxon>Hippoboscoidea</taxon>
        <taxon>Glossinidae</taxon>
        <taxon>Glossina</taxon>
    </lineage>
</organism>
<feature type="compositionally biased region" description="Polar residues" evidence="2">
    <location>
        <begin position="392"/>
        <end position="402"/>
    </location>
</feature>
<accession>A0A1A9VHV6</accession>
<dbReference type="Proteomes" id="UP000078200">
    <property type="component" value="Unassembled WGS sequence"/>
</dbReference>
<evidence type="ECO:0000259" key="3">
    <source>
        <dbReference type="PROSITE" id="PS50175"/>
    </source>
</evidence>
<keyword evidence="5" id="KW-1185">Reference proteome</keyword>
<sequence length="434" mass="48297">MVSTSWIYKVKKDELTAACAALGLEAVNTVEEMRKALGALACSTNPSKEPIDRLGELESKYTPRTTLTVDETGSLATSHRRATSECAQEGQYAQYCQNPRILFCWECGRRSVLTKDFCRVNGQVRPQFRGMDIEDNPDTYERTPERPKSPELRIEKSSVIANVAVGGLLIKGVIDTGATRTIIKSNLQDVIPFVSETPNISTTIRMADGTLRFSHRELVTTVRVAETHFQLPLIVLDDVVDDLILGMDFLIKAQATLVIGERVIQFGSAVKRPKDPWSGKPFDTITNPTYGVVSGPASNSVVGTKHDDFIGQAPTKRRDNVLPTRVDPPKEQRIKRIHQTTHDDKFKRNEPAEKQHRKIFGKTYTGKQQQQQQLHAAQQRLRRHTPLGPVHQPTQEQPQHFTSRTEDKSSTAPIEAATAATAEGKNGTKVPLDV</sequence>
<dbReference type="GO" id="GO:0004190">
    <property type="term" value="F:aspartic-type endopeptidase activity"/>
    <property type="evidence" value="ECO:0007669"/>
    <property type="project" value="InterPro"/>
</dbReference>
<dbReference type="Gene3D" id="2.40.70.10">
    <property type="entry name" value="Acid Proteases"/>
    <property type="match status" value="1"/>
</dbReference>
<feature type="region of interest" description="Disordered" evidence="2">
    <location>
        <begin position="129"/>
        <end position="149"/>
    </location>
</feature>
<evidence type="ECO:0000313" key="5">
    <source>
        <dbReference type="Proteomes" id="UP000078200"/>
    </source>
</evidence>
<proteinExistence type="predicted"/>
<evidence type="ECO:0000256" key="2">
    <source>
        <dbReference type="SAM" id="MobiDB-lite"/>
    </source>
</evidence>
<evidence type="ECO:0000313" key="4">
    <source>
        <dbReference type="EnsemblMetazoa" id="GAUT037971-PA"/>
    </source>
</evidence>
<evidence type="ECO:0000256" key="1">
    <source>
        <dbReference type="ARBA" id="ARBA00022801"/>
    </source>
</evidence>
<feature type="region of interest" description="Disordered" evidence="2">
    <location>
        <begin position="303"/>
        <end position="355"/>
    </location>
</feature>
<feature type="domain" description="Peptidase A2" evidence="3">
    <location>
        <begin position="170"/>
        <end position="249"/>
    </location>
</feature>
<dbReference type="PROSITE" id="PS50175">
    <property type="entry name" value="ASP_PROT_RETROV"/>
    <property type="match status" value="1"/>
</dbReference>
<dbReference type="GO" id="GO:0006508">
    <property type="term" value="P:proteolysis"/>
    <property type="evidence" value="ECO:0007669"/>
    <property type="project" value="InterPro"/>
</dbReference>
<dbReference type="InterPro" id="IPR001969">
    <property type="entry name" value="Aspartic_peptidase_AS"/>
</dbReference>
<feature type="region of interest" description="Disordered" evidence="2">
    <location>
        <begin position="386"/>
        <end position="434"/>
    </location>
</feature>
<dbReference type="Pfam" id="PF13975">
    <property type="entry name" value="gag-asp_proteas"/>
    <property type="match status" value="1"/>
</dbReference>
<dbReference type="EnsemblMetazoa" id="GAUT037971-RA">
    <property type="protein sequence ID" value="GAUT037971-PA"/>
    <property type="gene ID" value="GAUT037971"/>
</dbReference>
<name>A0A1A9VHV6_GLOAU</name>
<keyword evidence="1" id="KW-0378">Hydrolase</keyword>
<dbReference type="STRING" id="7395.A0A1A9VHV6"/>
<protein>
    <recommendedName>
        <fullName evidence="3">Peptidase A2 domain-containing protein</fullName>
    </recommendedName>
</protein>
<dbReference type="CDD" id="cd00303">
    <property type="entry name" value="retropepsin_like"/>
    <property type="match status" value="1"/>
</dbReference>
<feature type="compositionally biased region" description="Basic and acidic residues" evidence="2">
    <location>
        <begin position="139"/>
        <end position="149"/>
    </location>
</feature>
<dbReference type="VEuPathDB" id="VectorBase:GAUT037971"/>
<reference evidence="4" key="1">
    <citation type="submission" date="2020-05" db="UniProtKB">
        <authorList>
            <consortium name="EnsemblMetazoa"/>
        </authorList>
    </citation>
    <scope>IDENTIFICATION</scope>
    <source>
        <strain evidence="4">TTRI</strain>
    </source>
</reference>
<dbReference type="SUPFAM" id="SSF50630">
    <property type="entry name" value="Acid proteases"/>
    <property type="match status" value="1"/>
</dbReference>
<dbReference type="InterPro" id="IPR021109">
    <property type="entry name" value="Peptidase_aspartic_dom_sf"/>
</dbReference>
<dbReference type="AlphaFoldDB" id="A0A1A9VHV6"/>
<dbReference type="InterPro" id="IPR001995">
    <property type="entry name" value="Peptidase_A2_cat"/>
</dbReference>
<dbReference type="PROSITE" id="PS00141">
    <property type="entry name" value="ASP_PROTEASE"/>
    <property type="match status" value="1"/>
</dbReference>